<evidence type="ECO:0000259" key="1">
    <source>
        <dbReference type="Pfam" id="PF19557"/>
    </source>
</evidence>
<gene>
    <name evidence="7" type="ORF">ENG09_01595</name>
</gene>
<dbReference type="AlphaFoldDB" id="A0A7C0X2B8"/>
<dbReference type="Proteomes" id="UP000885863">
    <property type="component" value="Unassembled WGS sequence"/>
</dbReference>
<feature type="domain" description="DUF6079" evidence="3">
    <location>
        <begin position="317"/>
        <end position="515"/>
    </location>
</feature>
<evidence type="ECO:0000259" key="2">
    <source>
        <dbReference type="Pfam" id="PF26383"/>
    </source>
</evidence>
<reference evidence="7" key="1">
    <citation type="journal article" date="2020" name="mSystems">
        <title>Genome- and Community-Level Interaction Insights into Carbon Utilization and Element Cycling Functions of Hydrothermarchaeota in Hydrothermal Sediment.</title>
        <authorList>
            <person name="Zhou Z."/>
            <person name="Liu Y."/>
            <person name="Xu W."/>
            <person name="Pan J."/>
            <person name="Luo Z.H."/>
            <person name="Li M."/>
        </authorList>
    </citation>
    <scope>NUCLEOTIDE SEQUENCE [LARGE SCALE GENOMIC DNA]</scope>
    <source>
        <strain evidence="7">HyVt-185</strain>
    </source>
</reference>
<dbReference type="EMBL" id="DQZR01000062">
    <property type="protein sequence ID" value="HDM35936.1"/>
    <property type="molecule type" value="Genomic_DNA"/>
</dbReference>
<proteinExistence type="predicted"/>
<dbReference type="Pfam" id="PF19557">
    <property type="entry name" value="DUF6079_1st"/>
    <property type="match status" value="1"/>
</dbReference>
<accession>A0A7C0X2B8</accession>
<dbReference type="GO" id="GO:0005524">
    <property type="term" value="F:ATP binding"/>
    <property type="evidence" value="ECO:0007669"/>
    <property type="project" value="UniProtKB-KW"/>
</dbReference>
<feature type="domain" description="DUF6079" evidence="6">
    <location>
        <begin position="869"/>
        <end position="958"/>
    </location>
</feature>
<name>A0A7C0X2B8_9EURY</name>
<dbReference type="InterPro" id="IPR058571">
    <property type="entry name" value="DUF6079_3rd"/>
</dbReference>
<keyword evidence="7" id="KW-0067">ATP-binding</keyword>
<evidence type="ECO:0000259" key="3">
    <source>
        <dbReference type="Pfam" id="PF26384"/>
    </source>
</evidence>
<evidence type="ECO:0000313" key="7">
    <source>
        <dbReference type="EMBL" id="HDM35936.1"/>
    </source>
</evidence>
<feature type="domain" description="DUF6079" evidence="4">
    <location>
        <begin position="534"/>
        <end position="662"/>
    </location>
</feature>
<evidence type="ECO:0000259" key="6">
    <source>
        <dbReference type="Pfam" id="PF26388"/>
    </source>
</evidence>
<feature type="domain" description="DUF6079" evidence="5">
    <location>
        <begin position="667"/>
        <end position="861"/>
    </location>
</feature>
<dbReference type="Pfam" id="PF26387">
    <property type="entry name" value="DUF6079_5th"/>
    <property type="match status" value="1"/>
</dbReference>
<dbReference type="InterPro" id="IPR058573">
    <property type="entry name" value="DUF6079_5th"/>
</dbReference>
<dbReference type="Pfam" id="PF26385">
    <property type="entry name" value="DUF6079_4th"/>
    <property type="match status" value="1"/>
</dbReference>
<keyword evidence="7" id="KW-0547">Nucleotide-binding</keyword>
<dbReference type="Pfam" id="PF26384">
    <property type="entry name" value="DUF6079_3rd"/>
    <property type="match status" value="1"/>
</dbReference>
<feature type="domain" description="DUF6079" evidence="1">
    <location>
        <begin position="1"/>
        <end position="88"/>
    </location>
</feature>
<dbReference type="Pfam" id="PF26388">
    <property type="entry name" value="DUF6079_6th"/>
    <property type="match status" value="1"/>
</dbReference>
<dbReference type="InterPro" id="IPR058572">
    <property type="entry name" value="DUF6079_4th"/>
</dbReference>
<dbReference type="Pfam" id="PF26383">
    <property type="entry name" value="DUF6079_2nd"/>
    <property type="match status" value="1"/>
</dbReference>
<sequence>MMGAFDEKYPDKGLILAVDELLDYLRGRKEQELILDLNFLREVGEICRLTRFRFMAGLQEALFDNPRFGFVASSLRRVKDRFQQVRIVKEDVSYVVSQRILKKDGKQKAWIRTHLEKFTPLYGDMNERLDEYVNLFPVHPAYIETFERIYVAEKREVLKTLSQDMKKILTDDVPEDEPGIISYDSYWRHMQDDSSLRAVHEIRDVLEKGEILEGRIQKAYPKKQYLSAALQIIHALGVHRMTTGDIYNPMGVTAEELRDALCIHLPNLPENDSEFLLTTVETVLRDITRTVSGQFISHNEENDQYYLDLKKDIDYDAKIEQKADALDPDRLDHYYFDALARVMDCSESTYRSGHRIWEHEVVWRDHNTGRLGYLFFGASNERPTTQPPRDFYIYFLQPFDTPEYTDEKKPDEVFFRLVEPTDKFDSTLRLYAGAREMATTASVGPKTIYEDKASEHLKELVKWFEEKMYTAFEVTYTGDNRKMIEWVKESHISSPTVRESVNSVAATCLTPHFEDIAPEYPVFSTLMMSETRGAAAKDALNWIRGGLKTGQGTAVLEALELLDGEELHPGGSKYAKHILKLLEKKGAGQVLNRGEIIHDLQGVEYDIRFRLEPEWVVVLLAALVNNGDVIISYPGKKVDASKLDELTKMPIQDLIGFKHVEQPKDLPLPTLVELFKVLDISPGLIKNPKTHSEAIKQMQEKVDETIGQVVETEQRLQERLNIWNIELLDNAEKKRVGDRLDRMKQFLDSLKVYNTPGKLKNFRYAIKDVRKQQAGFDAIKKMDTLDKLIRDLSPPASYLSEAEALLPADNPWRDEMEKEKKRLSSQLIDSEKQLNTEFRHEMKRELSRLKSGYIDEYLKLHEHARLDVNEDGIKKGLLKDPRLKRLNSLASISIMHKRSLTEFQNQILELTPCFTLTRDDLEGSPICPHCHFRPVEEEIDIPVKTSIYQMDDRLDEIHSGWRDTLLDNLADPTVQENLELLGEEEREMVNEFLEQRELPEDVTGTFVKTLQELFSGLERVPINREDLSNVLTAGGTPCTVEEFRRRFEEYIGSLIKDRDPKRVRIILE</sequence>
<evidence type="ECO:0000259" key="4">
    <source>
        <dbReference type="Pfam" id="PF26385"/>
    </source>
</evidence>
<protein>
    <submittedName>
        <fullName evidence="7">ATP-binding protein</fullName>
    </submittedName>
</protein>
<dbReference type="InterPro" id="IPR045725">
    <property type="entry name" value="DUF6079_N"/>
</dbReference>
<organism evidence="7">
    <name type="scientific">Candidatus Syntropharchaeum butanivorans</name>
    <dbReference type="NCBI Taxonomy" id="1839936"/>
    <lineage>
        <taxon>Archaea</taxon>
        <taxon>Methanobacteriati</taxon>
        <taxon>Methanobacteriota</taxon>
        <taxon>Stenosarchaea group</taxon>
        <taxon>Methanomicrobia</taxon>
        <taxon>Methanosarcinales</taxon>
        <taxon>ANME-2 cluster</taxon>
        <taxon>Candidatus Syntropharchaeum</taxon>
    </lineage>
</organism>
<evidence type="ECO:0000259" key="5">
    <source>
        <dbReference type="Pfam" id="PF26387"/>
    </source>
</evidence>
<comment type="caution">
    <text evidence="7">The sequence shown here is derived from an EMBL/GenBank/DDBJ whole genome shotgun (WGS) entry which is preliminary data.</text>
</comment>
<feature type="domain" description="DUF6079" evidence="2">
    <location>
        <begin position="106"/>
        <end position="313"/>
    </location>
</feature>
<dbReference type="InterPro" id="IPR058569">
    <property type="entry name" value="DUF6079_2nd"/>
</dbReference>
<dbReference type="InterPro" id="IPR058574">
    <property type="entry name" value="DUF6079_6th"/>
</dbReference>